<proteinExistence type="predicted"/>
<evidence type="ECO:0000259" key="2">
    <source>
        <dbReference type="Pfam" id="PF00675"/>
    </source>
</evidence>
<comment type="caution">
    <text evidence="3">The sequence shown here is derived from an EMBL/GenBank/DDBJ whole genome shotgun (WGS) entry which is preliminary data.</text>
</comment>
<dbReference type="InterPro" id="IPR011765">
    <property type="entry name" value="Pept_M16_N"/>
</dbReference>
<organism evidence="3 4">
    <name type="scientific">Hibiscus syriacus</name>
    <name type="common">Rose of Sharon</name>
    <dbReference type="NCBI Taxonomy" id="106335"/>
    <lineage>
        <taxon>Eukaryota</taxon>
        <taxon>Viridiplantae</taxon>
        <taxon>Streptophyta</taxon>
        <taxon>Embryophyta</taxon>
        <taxon>Tracheophyta</taxon>
        <taxon>Spermatophyta</taxon>
        <taxon>Magnoliopsida</taxon>
        <taxon>eudicotyledons</taxon>
        <taxon>Gunneridae</taxon>
        <taxon>Pentapetalae</taxon>
        <taxon>rosids</taxon>
        <taxon>malvids</taxon>
        <taxon>Malvales</taxon>
        <taxon>Malvaceae</taxon>
        <taxon>Malvoideae</taxon>
        <taxon>Hibiscus</taxon>
    </lineage>
</organism>
<dbReference type="Gene3D" id="1.20.1110.10">
    <property type="entry name" value="Calcium-transporting ATPase, transmembrane domain"/>
    <property type="match status" value="1"/>
</dbReference>
<dbReference type="SUPFAM" id="SSF81665">
    <property type="entry name" value="Calcium ATPase, transmembrane domain M"/>
    <property type="match status" value="1"/>
</dbReference>
<accession>A0A6A2ZTD5</accession>
<feature type="domain" description="Peptidase M16 N-terminal" evidence="2">
    <location>
        <begin position="42"/>
        <end position="84"/>
    </location>
</feature>
<protein>
    <recommendedName>
        <fullName evidence="2">Peptidase M16 N-terminal domain-containing protein</fullName>
    </recommendedName>
</protein>
<feature type="transmembrane region" description="Helical" evidence="1">
    <location>
        <begin position="25"/>
        <end position="43"/>
    </location>
</feature>
<dbReference type="InterPro" id="IPR023298">
    <property type="entry name" value="ATPase_P-typ_TM_dom_sf"/>
</dbReference>
<keyword evidence="1" id="KW-0472">Membrane</keyword>
<dbReference type="Proteomes" id="UP000436088">
    <property type="component" value="Unassembled WGS sequence"/>
</dbReference>
<dbReference type="EMBL" id="VEPZ02001107">
    <property type="protein sequence ID" value="KAE8694697.1"/>
    <property type="molecule type" value="Genomic_DNA"/>
</dbReference>
<keyword evidence="4" id="KW-1185">Reference proteome</keyword>
<keyword evidence="1" id="KW-1133">Transmembrane helix</keyword>
<keyword evidence="1" id="KW-0812">Transmembrane</keyword>
<gene>
    <name evidence="3" type="ORF">F3Y22_tig00110777pilonHSYRG00337</name>
</gene>
<name>A0A6A2ZTD5_HIBSY</name>
<dbReference type="Pfam" id="PF00675">
    <property type="entry name" value="Peptidase_M16"/>
    <property type="match status" value="1"/>
</dbReference>
<evidence type="ECO:0000256" key="1">
    <source>
        <dbReference type="SAM" id="Phobius"/>
    </source>
</evidence>
<sequence>MGSIRDSMLRTDDKVTPLKQKWDEFGTFFAKAIAGICVLVWIVNIGHFRDPAHGGILLERMAFKSTTNRSQLHVVREVEAIGGHKLIH</sequence>
<evidence type="ECO:0000313" key="3">
    <source>
        <dbReference type="EMBL" id="KAE8694697.1"/>
    </source>
</evidence>
<dbReference type="AlphaFoldDB" id="A0A6A2ZTD5"/>
<evidence type="ECO:0000313" key="4">
    <source>
        <dbReference type="Proteomes" id="UP000436088"/>
    </source>
</evidence>
<reference evidence="3" key="1">
    <citation type="submission" date="2019-09" db="EMBL/GenBank/DDBJ databases">
        <title>Draft genome information of white flower Hibiscus syriacus.</title>
        <authorList>
            <person name="Kim Y.-M."/>
        </authorList>
    </citation>
    <scope>NUCLEOTIDE SEQUENCE [LARGE SCALE GENOMIC DNA]</scope>
    <source>
        <strain evidence="3">YM2019G1</strain>
    </source>
</reference>